<dbReference type="GO" id="GO:0005975">
    <property type="term" value="P:carbohydrate metabolic process"/>
    <property type="evidence" value="ECO:0007669"/>
    <property type="project" value="InterPro"/>
</dbReference>
<feature type="binding site" evidence="6">
    <location>
        <position position="124"/>
    </location>
    <ligand>
        <name>substrate</name>
    </ligand>
</feature>
<feature type="binding site" evidence="7">
    <location>
        <position position="271"/>
    </location>
    <ligand>
        <name>NAD(+)</name>
        <dbReference type="ChEBI" id="CHEBI:57540"/>
    </ligand>
</feature>
<feature type="domain" description="Glycerol-3-phosphate dehydrogenase NAD-dependent N-terminal" evidence="10">
    <location>
        <begin position="6"/>
        <end position="175"/>
    </location>
</feature>
<dbReference type="VEuPathDB" id="MicrosporidiaDB:VCUG_00170"/>
<dbReference type="FunCoup" id="L2GXH0">
    <property type="interactions" value="88"/>
</dbReference>
<dbReference type="PIRSF" id="PIRSF000114">
    <property type="entry name" value="Glycerol-3-P_dh"/>
    <property type="match status" value="1"/>
</dbReference>
<feature type="binding site" evidence="7">
    <location>
        <position position="159"/>
    </location>
    <ligand>
        <name>NAD(+)</name>
        <dbReference type="ChEBI" id="CHEBI:57540"/>
    </ligand>
</feature>
<evidence type="ECO:0000256" key="8">
    <source>
        <dbReference type="RuleBase" id="RU000437"/>
    </source>
</evidence>
<evidence type="ECO:0000256" key="2">
    <source>
        <dbReference type="ARBA" id="ARBA00023002"/>
    </source>
</evidence>
<dbReference type="RefSeq" id="XP_008073191.1">
    <property type="nucleotide sequence ID" value="XM_008075000.1"/>
</dbReference>
<dbReference type="GO" id="GO:0042803">
    <property type="term" value="F:protein homodimerization activity"/>
    <property type="evidence" value="ECO:0007669"/>
    <property type="project" value="InterPro"/>
</dbReference>
<dbReference type="AlphaFoldDB" id="L2GXH0"/>
<dbReference type="FunFam" id="1.10.1040.10:FF:000004">
    <property type="entry name" value="Glycerol-3-phosphate dehydrogenase [NAD(+)]"/>
    <property type="match status" value="1"/>
</dbReference>
<evidence type="ECO:0000313" key="13">
    <source>
        <dbReference type="Proteomes" id="UP000011081"/>
    </source>
</evidence>
<dbReference type="InterPro" id="IPR008927">
    <property type="entry name" value="6-PGluconate_DH-like_C_sf"/>
</dbReference>
<dbReference type="GO" id="GO:0141152">
    <property type="term" value="F:glycerol-3-phosphate dehydrogenase (NAD+) activity"/>
    <property type="evidence" value="ECO:0007669"/>
    <property type="project" value="UniProtKB-UniRule"/>
</dbReference>
<dbReference type="InterPro" id="IPR011128">
    <property type="entry name" value="G3P_DH_NAD-dep_N"/>
</dbReference>
<dbReference type="GeneID" id="19878061"/>
<evidence type="ECO:0000259" key="10">
    <source>
        <dbReference type="Pfam" id="PF01210"/>
    </source>
</evidence>
<dbReference type="InterPro" id="IPR006109">
    <property type="entry name" value="G3P_DH_NAD-dep_C"/>
</dbReference>
<dbReference type="Proteomes" id="UP000011081">
    <property type="component" value="Unassembled WGS sequence"/>
</dbReference>
<evidence type="ECO:0000256" key="9">
    <source>
        <dbReference type="RuleBase" id="RU361243"/>
    </source>
</evidence>
<gene>
    <name evidence="12" type="ORF">VCUG_00170</name>
</gene>
<keyword evidence="3 7" id="KW-0520">NAD</keyword>
<organism evidence="12 13">
    <name type="scientific">Vavraia culicis (isolate floridensis)</name>
    <name type="common">Microsporidian parasite</name>
    <dbReference type="NCBI Taxonomy" id="948595"/>
    <lineage>
        <taxon>Eukaryota</taxon>
        <taxon>Fungi</taxon>
        <taxon>Fungi incertae sedis</taxon>
        <taxon>Microsporidia</taxon>
        <taxon>Pleistophoridae</taxon>
        <taxon>Vavraia</taxon>
    </lineage>
</organism>
<comment type="catalytic activity">
    <reaction evidence="4 9">
        <text>sn-glycerol 3-phosphate + NAD(+) = dihydroxyacetone phosphate + NADH + H(+)</text>
        <dbReference type="Rhea" id="RHEA:11092"/>
        <dbReference type="ChEBI" id="CHEBI:15378"/>
        <dbReference type="ChEBI" id="CHEBI:57540"/>
        <dbReference type="ChEBI" id="CHEBI:57597"/>
        <dbReference type="ChEBI" id="CHEBI:57642"/>
        <dbReference type="ChEBI" id="CHEBI:57945"/>
        <dbReference type="EC" id="1.1.1.8"/>
    </reaction>
</comment>
<proteinExistence type="inferred from homology"/>
<sequence length="345" mass="38710">MKLHRVGIVGSGSFGTAIANVLARGALKKAAFDDTVKVWIFDESVDVDGNAVMLSEYIKEKKENVKYLPNVELPENLLFIKDLKKVADTSDILIFVVPHQFIERIVQQLRNMSLKRKIACSLMKGTLFSEETSELVLISNYIERELGWSCSVAMGANIATEMHRSVCEMTIGSKEDGDVLKRLFDTPQIKTTVVKDKASVEMYGALKNIVAIGYGMAYGLNLSINTQVSIMRWGMLEMMRFVRIIDASADFGTILESCGVADLMVSCITGRNAKCGERMARENLTIEEIEKDMGGQKLQGTLCVYEVMMYLRKKNMEDDFPVFRTIYNICYGKAKCNEILSVFNE</sequence>
<dbReference type="STRING" id="948595.L2GXH0"/>
<dbReference type="InterPro" id="IPR006168">
    <property type="entry name" value="G3P_DH_NAD-dep"/>
</dbReference>
<feature type="binding site" evidence="7">
    <location>
        <position position="297"/>
    </location>
    <ligand>
        <name>NAD(+)</name>
        <dbReference type="ChEBI" id="CHEBI:57540"/>
    </ligand>
</feature>
<comment type="similarity">
    <text evidence="1 8">Belongs to the NAD-dependent glycerol-3-phosphate dehydrogenase family.</text>
</comment>
<dbReference type="NCBIfam" id="TIGR03376">
    <property type="entry name" value="glycerol3P_DH"/>
    <property type="match status" value="1"/>
</dbReference>
<evidence type="ECO:0000256" key="6">
    <source>
        <dbReference type="PIRSR" id="PIRSR000114-2"/>
    </source>
</evidence>
<evidence type="ECO:0000256" key="3">
    <source>
        <dbReference type="ARBA" id="ARBA00023027"/>
    </source>
</evidence>
<dbReference type="SUPFAM" id="SSF51735">
    <property type="entry name" value="NAD(P)-binding Rossmann-fold domains"/>
    <property type="match status" value="1"/>
</dbReference>
<feature type="domain" description="Glycerol-3-phosphate dehydrogenase NAD-dependent C-terminal" evidence="11">
    <location>
        <begin position="196"/>
        <end position="340"/>
    </location>
</feature>
<evidence type="ECO:0000256" key="5">
    <source>
        <dbReference type="PIRSR" id="PIRSR000114-1"/>
    </source>
</evidence>
<reference evidence="13" key="1">
    <citation type="submission" date="2011-03" db="EMBL/GenBank/DDBJ databases">
        <title>The genome sequence of Vavraia culicis strain floridensis.</title>
        <authorList>
            <consortium name="The Broad Institute Genome Sequencing Platform"/>
            <person name="Cuomo C."/>
            <person name="Becnel J."/>
            <person name="Sanscrainte N."/>
            <person name="Young S.K."/>
            <person name="Zeng Q."/>
            <person name="Gargeya S."/>
            <person name="Fitzgerald M."/>
            <person name="Haas B."/>
            <person name="Abouelleil A."/>
            <person name="Alvarado L."/>
            <person name="Arachchi H.M."/>
            <person name="Berlin A."/>
            <person name="Chapman S.B."/>
            <person name="Gearin G."/>
            <person name="Goldberg J."/>
            <person name="Griggs A."/>
            <person name="Gujja S."/>
            <person name="Hansen M."/>
            <person name="Heiman D."/>
            <person name="Howarth C."/>
            <person name="Larimer J."/>
            <person name="Lui A."/>
            <person name="MacDonald P.J.P."/>
            <person name="McCowen C."/>
            <person name="Montmayeur A."/>
            <person name="Murphy C."/>
            <person name="Neiman D."/>
            <person name="Pearson M."/>
            <person name="Priest M."/>
            <person name="Roberts A."/>
            <person name="Saif S."/>
            <person name="Shea T."/>
            <person name="Sisk P."/>
            <person name="Stolte C."/>
            <person name="Sykes S."/>
            <person name="Wortman J."/>
            <person name="Nusbaum C."/>
            <person name="Birren B."/>
        </authorList>
    </citation>
    <scope>NUCLEOTIDE SEQUENCE [LARGE SCALE GENOMIC DNA]</scope>
    <source>
        <strain evidence="13">floridensis</strain>
    </source>
</reference>
<dbReference type="EMBL" id="GL877405">
    <property type="protein sequence ID" value="ELA48334.1"/>
    <property type="molecule type" value="Genomic_DNA"/>
</dbReference>
<dbReference type="InParanoid" id="L2GXH0"/>
<evidence type="ECO:0000313" key="12">
    <source>
        <dbReference type="EMBL" id="ELA48334.1"/>
    </source>
</evidence>
<evidence type="ECO:0000259" key="11">
    <source>
        <dbReference type="Pfam" id="PF07479"/>
    </source>
</evidence>
<dbReference type="GO" id="GO:0005829">
    <property type="term" value="C:cytosol"/>
    <property type="evidence" value="ECO:0007669"/>
    <property type="project" value="TreeGrafter"/>
</dbReference>
<keyword evidence="2 8" id="KW-0560">Oxidoreductase</keyword>
<evidence type="ECO:0000256" key="7">
    <source>
        <dbReference type="PIRSR" id="PIRSR000114-3"/>
    </source>
</evidence>
<dbReference type="InterPro" id="IPR036291">
    <property type="entry name" value="NAD(P)-bd_dom_sf"/>
</dbReference>
<evidence type="ECO:0000256" key="4">
    <source>
        <dbReference type="ARBA" id="ARBA00048683"/>
    </source>
</evidence>
<dbReference type="InterPro" id="IPR017751">
    <property type="entry name" value="G3P_DH_NAD-dep_euk"/>
</dbReference>
<dbReference type="SUPFAM" id="SSF48179">
    <property type="entry name" value="6-phosphogluconate dehydrogenase C-terminal domain-like"/>
    <property type="match status" value="1"/>
</dbReference>
<dbReference type="OMA" id="NRMFGNM"/>
<feature type="binding site" evidence="7">
    <location>
        <position position="101"/>
    </location>
    <ligand>
        <name>NAD(+)</name>
        <dbReference type="ChEBI" id="CHEBI:57540"/>
    </ligand>
</feature>
<dbReference type="PRINTS" id="PR00077">
    <property type="entry name" value="GPDHDRGNASE"/>
</dbReference>
<feature type="binding site" evidence="6">
    <location>
        <begin position="271"/>
        <end position="272"/>
    </location>
    <ligand>
        <name>substrate</name>
    </ligand>
</feature>
<dbReference type="Pfam" id="PF01210">
    <property type="entry name" value="NAD_Gly3P_dh_N"/>
    <property type="match status" value="1"/>
</dbReference>
<dbReference type="GO" id="GO:0051287">
    <property type="term" value="F:NAD binding"/>
    <property type="evidence" value="ECO:0007669"/>
    <property type="project" value="UniProtKB-UniRule"/>
</dbReference>
<dbReference type="PANTHER" id="PTHR11728">
    <property type="entry name" value="GLYCEROL-3-PHOSPHATE DEHYDROGENASE"/>
    <property type="match status" value="1"/>
</dbReference>
<accession>L2GXH0</accession>
<dbReference type="Gene3D" id="1.10.1040.10">
    <property type="entry name" value="N-(1-d-carboxylethyl)-l-norvaline Dehydrogenase, domain 2"/>
    <property type="match status" value="1"/>
</dbReference>
<dbReference type="GO" id="GO:0046168">
    <property type="term" value="P:glycerol-3-phosphate catabolic process"/>
    <property type="evidence" value="ECO:0007669"/>
    <property type="project" value="UniProtKB-UniRule"/>
</dbReference>
<keyword evidence="13" id="KW-1185">Reference proteome</keyword>
<dbReference type="Pfam" id="PF07479">
    <property type="entry name" value="NAD_Gly3P_dh_C"/>
    <property type="match status" value="1"/>
</dbReference>
<feature type="active site" description="Proton acceptor" evidence="5">
    <location>
        <position position="207"/>
    </location>
</feature>
<name>L2GXH0_VAVCU</name>
<dbReference type="EC" id="1.1.1.8" evidence="9"/>
<dbReference type="OrthoDB" id="10263760at2759"/>
<dbReference type="Gene3D" id="3.40.50.720">
    <property type="entry name" value="NAD(P)-binding Rossmann-like Domain"/>
    <property type="match status" value="1"/>
</dbReference>
<dbReference type="PANTHER" id="PTHR11728:SF8">
    <property type="entry name" value="GLYCEROL-3-PHOSPHATE DEHYDROGENASE [NAD(+)]-RELATED"/>
    <property type="match status" value="1"/>
</dbReference>
<feature type="binding site" evidence="7">
    <location>
        <position position="41"/>
    </location>
    <ligand>
        <name>NAD(+)</name>
        <dbReference type="ChEBI" id="CHEBI:57540"/>
    </ligand>
</feature>
<protein>
    <recommendedName>
        <fullName evidence="9">Glycerol-3-phosphate dehydrogenase [NAD(+)]</fullName>
        <ecNumber evidence="9">1.1.1.8</ecNumber>
    </recommendedName>
</protein>
<dbReference type="PROSITE" id="PS00957">
    <property type="entry name" value="NAD_G3PDH"/>
    <property type="match status" value="1"/>
</dbReference>
<feature type="binding site" evidence="7">
    <location>
        <begin position="10"/>
        <end position="15"/>
    </location>
    <ligand>
        <name>NAD(+)</name>
        <dbReference type="ChEBI" id="CHEBI:57540"/>
    </ligand>
</feature>
<dbReference type="InterPro" id="IPR013328">
    <property type="entry name" value="6PGD_dom2"/>
</dbReference>
<dbReference type="HOGENOM" id="CLU_033449_2_2_1"/>
<evidence type="ECO:0000256" key="1">
    <source>
        <dbReference type="ARBA" id="ARBA00011009"/>
    </source>
</evidence>
<feature type="binding site" evidence="7">
    <location>
        <position position="299"/>
    </location>
    <ligand>
        <name>NAD(+)</name>
        <dbReference type="ChEBI" id="CHEBI:57540"/>
    </ligand>
</feature>